<dbReference type="OrthoDB" id="9794041at2"/>
<dbReference type="PANTHER" id="PTHR28055">
    <property type="entry name" value="ALTERED INHERITANCE OF MITOCHONDRIA PROTEIN 41, MITOCHONDRIAL"/>
    <property type="match status" value="1"/>
</dbReference>
<proteinExistence type="predicted"/>
<evidence type="ECO:0000313" key="1">
    <source>
        <dbReference type="EMBL" id="SDK37882.1"/>
    </source>
</evidence>
<dbReference type="SUPFAM" id="SSF89095">
    <property type="entry name" value="GatB/YqeY motif"/>
    <property type="match status" value="1"/>
</dbReference>
<dbReference type="STRING" id="393762.SAMN05660472_01151"/>
<dbReference type="Pfam" id="PF09424">
    <property type="entry name" value="YqeY"/>
    <property type="match status" value="1"/>
</dbReference>
<dbReference type="Gene3D" id="1.10.10.410">
    <property type="match status" value="1"/>
</dbReference>
<dbReference type="PANTHER" id="PTHR28055:SF1">
    <property type="entry name" value="ALTERED INHERITANCE OF MITOCHONDRIA PROTEIN 41, MITOCHONDRIAL"/>
    <property type="match status" value="1"/>
</dbReference>
<dbReference type="AlphaFoldDB" id="A0A1G9BEB7"/>
<protein>
    <recommendedName>
        <fullName evidence="3">GatB/YqeY domain-containing protein</fullName>
    </recommendedName>
</protein>
<dbReference type="RefSeq" id="WP_090551756.1">
    <property type="nucleotide sequence ID" value="NZ_FNFP01000002.1"/>
</dbReference>
<evidence type="ECO:0008006" key="3">
    <source>
        <dbReference type="Google" id="ProtNLM"/>
    </source>
</evidence>
<dbReference type="InterPro" id="IPR023168">
    <property type="entry name" value="GatB_Yqey_C_2"/>
</dbReference>
<dbReference type="EMBL" id="FNFP01000002">
    <property type="protein sequence ID" value="SDK37882.1"/>
    <property type="molecule type" value="Genomic_DNA"/>
</dbReference>
<name>A0A1G9BEB7_9FIRM</name>
<keyword evidence="2" id="KW-1185">Reference proteome</keyword>
<dbReference type="InterPro" id="IPR019004">
    <property type="entry name" value="YqeY/Aim41"/>
</dbReference>
<dbReference type="Proteomes" id="UP000198718">
    <property type="component" value="Unassembled WGS sequence"/>
</dbReference>
<sequence>MSLKQRLTNDLKQAMKDKDQLRKNVITLIRSDIKQIEVDKRIELEDQDVIEIISRQLKQRKDALDEFQKGGREDLVAQAQQEAEILLQYLPEQLSEEEVIDIVKSVIVEIGANSMQDMGKVMAAVMPKVKGRADGKIVNQAVKKLL</sequence>
<accession>A0A1G9BEB7</accession>
<gene>
    <name evidence="1" type="ORF">SAMN05660472_01151</name>
</gene>
<dbReference type="GO" id="GO:0016884">
    <property type="term" value="F:carbon-nitrogen ligase activity, with glutamine as amido-N-donor"/>
    <property type="evidence" value="ECO:0007669"/>
    <property type="project" value="InterPro"/>
</dbReference>
<reference evidence="1 2" key="1">
    <citation type="submission" date="2016-10" db="EMBL/GenBank/DDBJ databases">
        <authorList>
            <person name="de Groot N.N."/>
        </authorList>
    </citation>
    <scope>NUCLEOTIDE SEQUENCE [LARGE SCALE GENOMIC DNA]</scope>
    <source>
        <strain evidence="1 2">DSM 18346</strain>
    </source>
</reference>
<dbReference type="Gene3D" id="1.10.1510.10">
    <property type="entry name" value="Uncharacterised protein YqeY/AIM41 PF09424, N-terminal domain"/>
    <property type="match status" value="1"/>
</dbReference>
<organism evidence="1 2">
    <name type="scientific">Natronincola ferrireducens</name>
    <dbReference type="NCBI Taxonomy" id="393762"/>
    <lineage>
        <taxon>Bacteria</taxon>
        <taxon>Bacillati</taxon>
        <taxon>Bacillota</taxon>
        <taxon>Clostridia</taxon>
        <taxon>Peptostreptococcales</taxon>
        <taxon>Natronincolaceae</taxon>
        <taxon>Natronincola</taxon>
    </lineage>
</organism>
<dbReference type="InterPro" id="IPR003789">
    <property type="entry name" value="Asn/Gln_tRNA_amidoTrase-B-like"/>
</dbReference>
<dbReference type="InterPro" id="IPR042184">
    <property type="entry name" value="YqeY/Aim41_N"/>
</dbReference>
<evidence type="ECO:0000313" key="2">
    <source>
        <dbReference type="Proteomes" id="UP000198718"/>
    </source>
</evidence>